<organism evidence="1 2">
    <name type="scientific">Devosia crocina</name>
    <dbReference type="NCBI Taxonomy" id="429728"/>
    <lineage>
        <taxon>Bacteria</taxon>
        <taxon>Pseudomonadati</taxon>
        <taxon>Pseudomonadota</taxon>
        <taxon>Alphaproteobacteria</taxon>
        <taxon>Hyphomicrobiales</taxon>
        <taxon>Devosiaceae</taxon>
        <taxon>Devosia</taxon>
    </lineage>
</organism>
<proteinExistence type="predicted"/>
<gene>
    <name evidence="1" type="ORF">SAMN05216456_1346</name>
</gene>
<keyword evidence="2" id="KW-1185">Reference proteome</keyword>
<name>A0A1I7N9W7_9HYPH</name>
<dbReference type="RefSeq" id="WP_092422555.1">
    <property type="nucleotide sequence ID" value="NZ_FPCK01000001.1"/>
</dbReference>
<dbReference type="OrthoDB" id="7946172at2"/>
<protein>
    <submittedName>
        <fullName evidence="1">Uncharacterized protein</fullName>
    </submittedName>
</protein>
<evidence type="ECO:0000313" key="1">
    <source>
        <dbReference type="EMBL" id="SFV31455.1"/>
    </source>
</evidence>
<dbReference type="Proteomes" id="UP000199074">
    <property type="component" value="Unassembled WGS sequence"/>
</dbReference>
<dbReference type="EMBL" id="FPCK01000001">
    <property type="protein sequence ID" value="SFV31455.1"/>
    <property type="molecule type" value="Genomic_DNA"/>
</dbReference>
<sequence>MTDNLNLGDAISKAVAAKLDAAFVEKEVEARVARLVTDAVDSALRSYSKTGKLIQEKVEEALEVPGLDLPSYGQVVATMLKAQIEARVAELVAGRLAEDVDALLKLAPKTIKLSKIAEEMLKEHDNEAWGDLITVIVERSDYGGTWISLDEQTHYEDRQKYETRHRLLVSSNGTISALTVDKRDIKNTQHYGPIYGLAQRLRAYYAAQTIIEIDEDNVVIGRGDY</sequence>
<dbReference type="STRING" id="429728.SAMN05216456_1346"/>
<reference evidence="1 2" key="1">
    <citation type="submission" date="2016-10" db="EMBL/GenBank/DDBJ databases">
        <authorList>
            <person name="de Groot N.N."/>
        </authorList>
    </citation>
    <scope>NUCLEOTIDE SEQUENCE [LARGE SCALE GENOMIC DNA]</scope>
    <source>
        <strain evidence="1 2">IPL20</strain>
    </source>
</reference>
<evidence type="ECO:0000313" key="2">
    <source>
        <dbReference type="Proteomes" id="UP000199074"/>
    </source>
</evidence>
<dbReference type="AlphaFoldDB" id="A0A1I7N9W7"/>
<accession>A0A1I7N9W7</accession>